<dbReference type="GO" id="GO:0007023">
    <property type="term" value="P:post-chaperonin tubulin folding pathway"/>
    <property type="evidence" value="ECO:0007669"/>
    <property type="project" value="InterPro"/>
</dbReference>
<dbReference type="InterPro" id="IPR017901">
    <property type="entry name" value="C-CAP_CF_C-like"/>
</dbReference>
<dbReference type="GO" id="GO:0007021">
    <property type="term" value="P:tubulin complex assembly"/>
    <property type="evidence" value="ECO:0007669"/>
    <property type="project" value="TreeGrafter"/>
</dbReference>
<evidence type="ECO:0000256" key="11">
    <source>
        <dbReference type="SAM" id="MobiDB-lite"/>
    </source>
</evidence>
<comment type="function">
    <text evidence="8">Tubulin-folding protein; involved in the final step of the tubulin folding pathway.</text>
</comment>
<evidence type="ECO:0000256" key="10">
    <source>
        <dbReference type="ARBA" id="ARBA00079876"/>
    </source>
</evidence>
<sequence>MDAATDSGNANCSENADVRFCAAVKIPERLLKRDLERQEAVERRKEEKESQAVTEEKGDFFSRTFNSEKAEIQDLLSGCSELDRDKASEILEEVTLKIQQLQKFLNDSVVFLPQYELRQAQASLQTLQSTLAEKRDQVLPKKKFAFRSRVTATHKAQDIPVSTPSSQCSKSESDRQSIESGGANVDGNISAQQCGLANADSQVLTMGAEEIRQRDVLLTHLSNCKVRLLGTPSTLHIKHIRNSEILCGPVSSSIFVDNVSGCTFAFPCQQLRTHHTTDTQVYLHVTSRAIIEDCSGVSFAPFNWSYPGIDADFEVSGLDRGRNNWTLVDDFNWLAADTPSPNWTLIPESERRSDWD</sequence>
<evidence type="ECO:0000256" key="1">
    <source>
        <dbReference type="ARBA" id="ARBA00004496"/>
    </source>
</evidence>
<evidence type="ECO:0000256" key="6">
    <source>
        <dbReference type="ARBA" id="ARBA00023186"/>
    </source>
</evidence>
<evidence type="ECO:0000256" key="7">
    <source>
        <dbReference type="ARBA" id="ARBA00026055"/>
    </source>
</evidence>
<dbReference type="InterPro" id="IPR027684">
    <property type="entry name" value="TBCC"/>
</dbReference>
<evidence type="ECO:0000313" key="13">
    <source>
        <dbReference type="EMBL" id="JAH97769.1"/>
    </source>
</evidence>
<dbReference type="PANTHER" id="PTHR15139">
    <property type="entry name" value="TUBULIN FOLDING COFACTOR C"/>
    <property type="match status" value="1"/>
</dbReference>
<evidence type="ECO:0000256" key="4">
    <source>
        <dbReference type="ARBA" id="ARBA00022553"/>
    </source>
</evidence>
<keyword evidence="3" id="KW-0963">Cytoplasm</keyword>
<dbReference type="InterPro" id="IPR038397">
    <property type="entry name" value="TBCC_N_sf"/>
</dbReference>
<proteinExistence type="inferred from homology"/>
<comment type="subunit">
    <text evidence="7">Supercomplex made of cofactors A to E. Cofactors A and D function by capturing and stabilizing tubulin in a quasi-native conformation. Cofactor E binds to the cofactor D-tubulin complex; interaction with cofactor C then causes the release of tubulin polypeptides that are committed to the native state.</text>
</comment>
<dbReference type="InterPro" id="IPR006599">
    <property type="entry name" value="CARP_motif"/>
</dbReference>
<dbReference type="Pfam" id="PF07986">
    <property type="entry name" value="TBCC"/>
    <property type="match status" value="1"/>
</dbReference>
<keyword evidence="5" id="KW-0007">Acetylation</keyword>
<dbReference type="Gene3D" id="2.160.20.70">
    <property type="match status" value="1"/>
</dbReference>
<evidence type="ECO:0000256" key="5">
    <source>
        <dbReference type="ARBA" id="ARBA00022990"/>
    </source>
</evidence>
<dbReference type="AlphaFoldDB" id="A0A0E9X5B7"/>
<keyword evidence="6" id="KW-0143">Chaperone</keyword>
<name>A0A0E9X5B7_ANGAN</name>
<dbReference type="GO" id="GO:0015631">
    <property type="term" value="F:tubulin binding"/>
    <property type="evidence" value="ECO:0007669"/>
    <property type="project" value="InterPro"/>
</dbReference>
<dbReference type="FunFam" id="1.20.58.1250:FF:000001">
    <property type="entry name" value="Tubulin-specific chaperone C"/>
    <property type="match status" value="1"/>
</dbReference>
<dbReference type="InterPro" id="IPR016098">
    <property type="entry name" value="CAP/MinC_C"/>
</dbReference>
<reference evidence="13" key="2">
    <citation type="journal article" date="2015" name="Fish Shellfish Immunol.">
        <title>Early steps in the European eel (Anguilla anguilla)-Vibrio vulnificus interaction in the gills: Role of the RtxA13 toxin.</title>
        <authorList>
            <person name="Callol A."/>
            <person name="Pajuelo D."/>
            <person name="Ebbesson L."/>
            <person name="Teles M."/>
            <person name="MacKenzie S."/>
            <person name="Amaro C."/>
        </authorList>
    </citation>
    <scope>NUCLEOTIDE SEQUENCE</scope>
</reference>
<dbReference type="GO" id="GO:0005829">
    <property type="term" value="C:cytosol"/>
    <property type="evidence" value="ECO:0007669"/>
    <property type="project" value="UniProtKB-ARBA"/>
</dbReference>
<dbReference type="InterPro" id="IPR012945">
    <property type="entry name" value="Tubulin-bd_cofactor_C_dom"/>
</dbReference>
<keyword evidence="4" id="KW-0597">Phosphoprotein</keyword>
<feature type="domain" description="C-CAP/cofactor C-like" evidence="12">
    <location>
        <begin position="164"/>
        <end position="333"/>
    </location>
</feature>
<feature type="compositionally biased region" description="Polar residues" evidence="11">
    <location>
        <begin position="160"/>
        <end position="170"/>
    </location>
</feature>
<dbReference type="PROSITE" id="PS51329">
    <property type="entry name" value="C_CAP_COFACTOR_C"/>
    <property type="match status" value="1"/>
</dbReference>
<comment type="similarity">
    <text evidence="2">Belongs to the TBCC family.</text>
</comment>
<dbReference type="InterPro" id="IPR031925">
    <property type="entry name" value="TBCC_N"/>
</dbReference>
<dbReference type="SMART" id="SM00673">
    <property type="entry name" value="CARP"/>
    <property type="match status" value="2"/>
</dbReference>
<reference evidence="13" key="1">
    <citation type="submission" date="2014-11" db="EMBL/GenBank/DDBJ databases">
        <authorList>
            <person name="Amaro Gonzalez C."/>
        </authorList>
    </citation>
    <scope>NUCLEOTIDE SEQUENCE</scope>
</reference>
<feature type="region of interest" description="Disordered" evidence="11">
    <location>
        <begin position="155"/>
        <end position="182"/>
    </location>
</feature>
<comment type="subcellular location">
    <subcellularLocation>
        <location evidence="1">Cytoplasm</location>
    </subcellularLocation>
</comment>
<evidence type="ECO:0000256" key="9">
    <source>
        <dbReference type="ARBA" id="ARBA00067872"/>
    </source>
</evidence>
<organism evidence="13">
    <name type="scientific">Anguilla anguilla</name>
    <name type="common">European freshwater eel</name>
    <name type="synonym">Muraena anguilla</name>
    <dbReference type="NCBI Taxonomy" id="7936"/>
    <lineage>
        <taxon>Eukaryota</taxon>
        <taxon>Metazoa</taxon>
        <taxon>Chordata</taxon>
        <taxon>Craniata</taxon>
        <taxon>Vertebrata</taxon>
        <taxon>Euteleostomi</taxon>
        <taxon>Actinopterygii</taxon>
        <taxon>Neopterygii</taxon>
        <taxon>Teleostei</taxon>
        <taxon>Anguilliformes</taxon>
        <taxon>Anguillidae</taxon>
        <taxon>Anguilla</taxon>
    </lineage>
</organism>
<evidence type="ECO:0000256" key="2">
    <source>
        <dbReference type="ARBA" id="ARBA00008848"/>
    </source>
</evidence>
<accession>A0A0E9X5B7</accession>
<dbReference type="Gene3D" id="1.20.58.1250">
    <property type="entry name" value="Tubulin Binding Cofactor C, N-terminal domain"/>
    <property type="match status" value="1"/>
</dbReference>
<evidence type="ECO:0000256" key="3">
    <source>
        <dbReference type="ARBA" id="ARBA00022490"/>
    </source>
</evidence>
<dbReference type="EMBL" id="GBXM01010808">
    <property type="protein sequence ID" value="JAH97769.1"/>
    <property type="molecule type" value="Transcribed_RNA"/>
</dbReference>
<dbReference type="FunFam" id="2.160.20.70:FF:000007">
    <property type="entry name" value="tubulin-specific chaperone C"/>
    <property type="match status" value="1"/>
</dbReference>
<dbReference type="Pfam" id="PF16752">
    <property type="entry name" value="TBCC_N"/>
    <property type="match status" value="1"/>
</dbReference>
<protein>
    <recommendedName>
        <fullName evidence="9">Tubulin-specific chaperone C</fullName>
    </recommendedName>
    <alternativeName>
        <fullName evidence="10">Tubulin-folding cofactor C</fullName>
    </alternativeName>
</protein>
<dbReference type="PANTHER" id="PTHR15139:SF0">
    <property type="entry name" value="TUBULIN-SPECIFIC CHAPERONE C"/>
    <property type="match status" value="1"/>
</dbReference>
<evidence type="ECO:0000259" key="12">
    <source>
        <dbReference type="PROSITE" id="PS51329"/>
    </source>
</evidence>
<evidence type="ECO:0000256" key="8">
    <source>
        <dbReference type="ARBA" id="ARBA00058607"/>
    </source>
</evidence>